<keyword evidence="3" id="KW-1185">Reference proteome</keyword>
<dbReference type="EMBL" id="BX284606">
    <property type="protein sequence ID" value="CAA92166.1"/>
    <property type="molecule type" value="Genomic_DNA"/>
</dbReference>
<dbReference type="InParanoid" id="Q19603"/>
<evidence type="ECO:0000256" key="1">
    <source>
        <dbReference type="SAM" id="MobiDB-lite"/>
    </source>
</evidence>
<feature type="compositionally biased region" description="Polar residues" evidence="1">
    <location>
        <begin position="87"/>
        <end position="99"/>
    </location>
</feature>
<dbReference type="CTD" id="184700"/>
<dbReference type="KEGG" id="cel:CELE_F19H6.6"/>
<proteinExistence type="predicted"/>
<dbReference type="RefSeq" id="NP_510075.1">
    <property type="nucleotide sequence ID" value="NM_077674.1"/>
</dbReference>
<feature type="region of interest" description="Disordered" evidence="1">
    <location>
        <begin position="137"/>
        <end position="183"/>
    </location>
</feature>
<evidence type="ECO:0000313" key="3">
    <source>
        <dbReference type="Proteomes" id="UP000001940"/>
    </source>
</evidence>
<evidence type="ECO:0000313" key="2">
    <source>
        <dbReference type="EMBL" id="CAA92166.1"/>
    </source>
</evidence>
<dbReference type="PaxDb" id="6239-F19H6.6"/>
<dbReference type="AGR" id="WB:WBGene00008961"/>
<organism evidence="2 3">
    <name type="scientific">Caenorhabditis elegans</name>
    <dbReference type="NCBI Taxonomy" id="6239"/>
    <lineage>
        <taxon>Eukaryota</taxon>
        <taxon>Metazoa</taxon>
        <taxon>Ecdysozoa</taxon>
        <taxon>Nematoda</taxon>
        <taxon>Chromadorea</taxon>
        <taxon>Rhabditida</taxon>
        <taxon>Rhabditina</taxon>
        <taxon>Rhabditomorpha</taxon>
        <taxon>Rhabditoidea</taxon>
        <taxon>Rhabditidae</taxon>
        <taxon>Peloderinae</taxon>
        <taxon>Caenorhabditis</taxon>
    </lineage>
</organism>
<protein>
    <submittedName>
        <fullName evidence="2">Uncharacterized protein</fullName>
    </submittedName>
</protein>
<dbReference type="AlphaFoldDB" id="Q19603"/>
<evidence type="ECO:0000313" key="4">
    <source>
        <dbReference type="WormBase" id="F19H6.6"/>
    </source>
</evidence>
<reference evidence="2 3" key="1">
    <citation type="journal article" date="1998" name="Science">
        <title>Genome sequence of the nematode C. elegans: a platform for investigating biology.</title>
        <authorList>
            <consortium name="The C. elegans sequencing consortium"/>
            <person name="Sulson J.E."/>
            <person name="Waterston R."/>
        </authorList>
    </citation>
    <scope>NUCLEOTIDE SEQUENCE [LARGE SCALE GENOMIC DNA]</scope>
    <source>
        <strain evidence="2 3">Bristol N2</strain>
    </source>
</reference>
<dbReference type="Bgee" id="WBGene00008961">
    <property type="expression patterns" value="Expressed in larva and 1 other cell type or tissue"/>
</dbReference>
<feature type="compositionally biased region" description="Polar residues" evidence="1">
    <location>
        <begin position="168"/>
        <end position="183"/>
    </location>
</feature>
<feature type="compositionally biased region" description="Low complexity" evidence="1">
    <location>
        <begin position="137"/>
        <end position="155"/>
    </location>
</feature>
<name>Q19603_CAEEL</name>
<dbReference type="UCSC" id="F19H6.6">
    <property type="organism name" value="c. elegans"/>
</dbReference>
<dbReference type="GeneID" id="184700"/>
<accession>Q19603</accession>
<dbReference type="PIR" id="T21121">
    <property type="entry name" value="T21121"/>
</dbReference>
<gene>
    <name evidence="2" type="ORF">CELE_F19H6.6</name>
    <name evidence="2 4" type="ORF">F19H6.6</name>
</gene>
<dbReference type="HOGENOM" id="CLU_1476456_0_0_1"/>
<dbReference type="FunCoup" id="Q19603">
    <property type="interactions" value="60"/>
</dbReference>
<feature type="region of interest" description="Disordered" evidence="1">
    <location>
        <begin position="78"/>
        <end position="105"/>
    </location>
</feature>
<dbReference type="Proteomes" id="UP000001940">
    <property type="component" value="Chromosome X"/>
</dbReference>
<sequence length="183" mass="20606">MNETPNEPTPSKIVCDKVTKQIEIPKNLTMSEIQMLTPPFMKSAPRPKIRIQPPIISPVQHTPSERFDIWENSSFQSSLHPPEPTLHSGNWSSVSNSTPIPIPKVTQVKNDFGKTKRRTKKSINPKRVAAQIKLKYQNSQLQSQTQTSQLPSSFSNPPYYPQDPAPITHQQTGTSDTKTYCSL</sequence>
<dbReference type="WormBase" id="F19H6.6">
    <property type="protein sequence ID" value="CE03237"/>
    <property type="gene ID" value="WBGene00008961"/>
</dbReference>
<dbReference type="SMR" id="Q19603"/>